<reference evidence="2" key="1">
    <citation type="submission" date="2020-04" db="EMBL/GenBank/DDBJ databases">
        <title>Deep metagenomics examines the oral microbiome during advanced dental caries in children, revealing novel taxa and co-occurrences with host molecules.</title>
        <authorList>
            <person name="Baker J.L."/>
            <person name="Morton J.T."/>
            <person name="Dinis M."/>
            <person name="Alvarez R."/>
            <person name="Tran N.C."/>
            <person name="Knight R."/>
            <person name="Edlund A."/>
        </authorList>
    </citation>
    <scope>NUCLEOTIDE SEQUENCE</scope>
    <source>
        <strain evidence="2">JCVI_39_bin.18</strain>
    </source>
</reference>
<dbReference type="Pfam" id="PF24029">
    <property type="entry name" value="DUF7340"/>
    <property type="match status" value="1"/>
</dbReference>
<protein>
    <recommendedName>
        <fullName evidence="1">DUF7340 domain-containing protein</fullName>
    </recommendedName>
</protein>
<name>A0A930PPW1_9MICC</name>
<evidence type="ECO:0000313" key="3">
    <source>
        <dbReference type="Proteomes" id="UP000770330"/>
    </source>
</evidence>
<dbReference type="InterPro" id="IPR055764">
    <property type="entry name" value="DUF7340"/>
</dbReference>
<dbReference type="Proteomes" id="UP000770330">
    <property type="component" value="Unassembled WGS sequence"/>
</dbReference>
<proteinExistence type="predicted"/>
<feature type="domain" description="DUF7340" evidence="1">
    <location>
        <begin position="136"/>
        <end position="183"/>
    </location>
</feature>
<evidence type="ECO:0000259" key="1">
    <source>
        <dbReference type="Pfam" id="PF24029"/>
    </source>
</evidence>
<dbReference type="AlphaFoldDB" id="A0A930PPW1"/>
<evidence type="ECO:0000313" key="2">
    <source>
        <dbReference type="EMBL" id="MBF1656836.1"/>
    </source>
</evidence>
<sequence>MATISSGEQLQQHLIALTVGTPVKDADRRCLHRPKFRIPRHQALLDELADYVAGGSRTGGASSASRFGCRIPISANALEIQESIRSVVMRSFPGAPLKNQVSAWIRNHLHQELHDEALATTTSWIRAIVALRHPSHDLQGFCPNCGEQEVMKTSCDGSTSIRQSALYYTAERASCRSCSATWEGLEGMKVLALLLHSQD</sequence>
<dbReference type="RefSeq" id="WP_303944051.1">
    <property type="nucleotide sequence ID" value="NZ_JABZXO010000004.1"/>
</dbReference>
<organism evidence="2 3">
    <name type="scientific">Rothia mucilaginosa</name>
    <dbReference type="NCBI Taxonomy" id="43675"/>
    <lineage>
        <taxon>Bacteria</taxon>
        <taxon>Bacillati</taxon>
        <taxon>Actinomycetota</taxon>
        <taxon>Actinomycetes</taxon>
        <taxon>Micrococcales</taxon>
        <taxon>Micrococcaceae</taxon>
        <taxon>Rothia</taxon>
    </lineage>
</organism>
<gene>
    <name evidence="2" type="ORF">HXO61_02730</name>
</gene>
<comment type="caution">
    <text evidence="2">The sequence shown here is derived from an EMBL/GenBank/DDBJ whole genome shotgun (WGS) entry which is preliminary data.</text>
</comment>
<accession>A0A930PPW1</accession>
<dbReference type="EMBL" id="JABZXO010000004">
    <property type="protein sequence ID" value="MBF1656836.1"/>
    <property type="molecule type" value="Genomic_DNA"/>
</dbReference>